<evidence type="ECO:0000256" key="4">
    <source>
        <dbReference type="ARBA" id="ARBA00023136"/>
    </source>
</evidence>
<gene>
    <name evidence="7" type="ORF">L198_05869</name>
</gene>
<feature type="transmembrane region" description="Helical" evidence="6">
    <location>
        <begin position="489"/>
        <end position="511"/>
    </location>
</feature>
<feature type="region of interest" description="Disordered" evidence="5">
    <location>
        <begin position="274"/>
        <end position="333"/>
    </location>
</feature>
<dbReference type="OrthoDB" id="410267at2759"/>
<dbReference type="Proteomes" id="UP000094819">
    <property type="component" value="Unassembled WGS sequence"/>
</dbReference>
<comment type="caution">
    <text evidence="7">The sequence shown here is derived from an EMBL/GenBank/DDBJ whole genome shotgun (WGS) entry which is preliminary data.</text>
</comment>
<feature type="transmembrane region" description="Helical" evidence="6">
    <location>
        <begin position="428"/>
        <end position="448"/>
    </location>
</feature>
<sequence>MQSRQSSRARLIPILDKETPPQRTMSWDTLNPFSPRWTPADRKRAGVFFLSVVVGLASGSNYVYSAYAPQLANQLQVSATTVNLVGLAGNFGVYTTGPLWGKIVDSRAMLISSSPLLTGGICCLLGYSLVHAFYTHSIPIRSSSSSDISTPRLAFLMLSMFLTGAGGSAGLGSAVNAVAKSFPDATRASATGAVLAGFGLSAFLFSFLGHLVWPSDSGGLLGLLAVGTSVPMLLGGLFIHPVFPEEPHPEYEHLDQDEPGVEVVVEDYDSPALSRTTSLEMSRSIDLSRSRSPARGRDHHPHAHFAPLPHPSHPSHPSNPPQKRSQSLSSLPPTSLHHSPLDILQTPDFWLLFSILALLCGTGLMYINNAGTVVLALGREGHMQFDREKISGWQAKQVGLVSIWNCSGRLIGGFYSDFIKSKYRISRIWTLPLVSLLFIISQLSALSTSHASSLWAVSSLLGVAYGALFNVMPMLVLEWFGMRHFSQNWGWTSVAPIIGSNGFNLVFGKVYDAHTVRSPFPSPAHVCLGAAVGVVKRAGGVPVPDDGSHDCLVGNQCYTTAFQLSSLACVLALGLSLWAGVRRERMGRERRRRVLMEESGRLPPESVPV</sequence>
<evidence type="ECO:0000313" key="8">
    <source>
        <dbReference type="Proteomes" id="UP000094819"/>
    </source>
</evidence>
<evidence type="ECO:0008006" key="9">
    <source>
        <dbReference type="Google" id="ProtNLM"/>
    </source>
</evidence>
<evidence type="ECO:0000256" key="3">
    <source>
        <dbReference type="ARBA" id="ARBA00022989"/>
    </source>
</evidence>
<feature type="transmembrane region" description="Helical" evidence="6">
    <location>
        <begin position="562"/>
        <end position="581"/>
    </location>
</feature>
<evidence type="ECO:0000256" key="6">
    <source>
        <dbReference type="SAM" id="Phobius"/>
    </source>
</evidence>
<feature type="compositionally biased region" description="Polar residues" evidence="5">
    <location>
        <begin position="274"/>
        <end position="291"/>
    </location>
</feature>
<dbReference type="GO" id="GO:0022857">
    <property type="term" value="F:transmembrane transporter activity"/>
    <property type="evidence" value="ECO:0007669"/>
    <property type="project" value="InterPro"/>
</dbReference>
<feature type="compositionally biased region" description="Basic residues" evidence="5">
    <location>
        <begin position="292"/>
        <end position="303"/>
    </location>
</feature>
<dbReference type="RefSeq" id="XP_019029984.1">
    <property type="nucleotide sequence ID" value="XM_019177945.1"/>
</dbReference>
<keyword evidence="3 6" id="KW-1133">Transmembrane helix</keyword>
<dbReference type="Pfam" id="PF07690">
    <property type="entry name" value="MFS_1"/>
    <property type="match status" value="1"/>
</dbReference>
<evidence type="ECO:0000256" key="5">
    <source>
        <dbReference type="SAM" id="MobiDB-lite"/>
    </source>
</evidence>
<dbReference type="Gene3D" id="1.20.1250.20">
    <property type="entry name" value="MFS general substrate transporter like domains"/>
    <property type="match status" value="1"/>
</dbReference>
<dbReference type="InterPro" id="IPR011701">
    <property type="entry name" value="MFS"/>
</dbReference>
<proteinExistence type="predicted"/>
<organism evidence="7 8">
    <name type="scientific">Cryptococcus wingfieldii CBS 7118</name>
    <dbReference type="NCBI Taxonomy" id="1295528"/>
    <lineage>
        <taxon>Eukaryota</taxon>
        <taxon>Fungi</taxon>
        <taxon>Dikarya</taxon>
        <taxon>Basidiomycota</taxon>
        <taxon>Agaricomycotina</taxon>
        <taxon>Tremellomycetes</taxon>
        <taxon>Tremellales</taxon>
        <taxon>Cryptococcaceae</taxon>
        <taxon>Cryptococcus</taxon>
    </lineage>
</organism>
<accession>A0A1E3IS44</accession>
<keyword evidence="8" id="KW-1185">Reference proteome</keyword>
<dbReference type="GeneID" id="30195081"/>
<evidence type="ECO:0000313" key="7">
    <source>
        <dbReference type="EMBL" id="ODN91358.1"/>
    </source>
</evidence>
<feature type="transmembrane region" description="Helical" evidence="6">
    <location>
        <begin position="116"/>
        <end position="134"/>
    </location>
</feature>
<feature type="transmembrane region" description="Helical" evidence="6">
    <location>
        <begin position="45"/>
        <end position="64"/>
    </location>
</feature>
<feature type="transmembrane region" description="Helical" evidence="6">
    <location>
        <begin position="155"/>
        <end position="178"/>
    </location>
</feature>
<feature type="compositionally biased region" description="Pro residues" evidence="5">
    <location>
        <begin position="308"/>
        <end position="320"/>
    </location>
</feature>
<evidence type="ECO:0000256" key="1">
    <source>
        <dbReference type="ARBA" id="ARBA00004141"/>
    </source>
</evidence>
<dbReference type="EMBL" id="AWGH01000019">
    <property type="protein sequence ID" value="ODN91358.1"/>
    <property type="molecule type" value="Genomic_DNA"/>
</dbReference>
<feature type="transmembrane region" description="Helical" evidence="6">
    <location>
        <begin position="190"/>
        <end position="213"/>
    </location>
</feature>
<dbReference type="AlphaFoldDB" id="A0A1E3IS44"/>
<keyword evidence="4 6" id="KW-0472">Membrane</keyword>
<protein>
    <recommendedName>
        <fullName evidence="9">Nodulin-like domain-containing protein</fullName>
    </recommendedName>
</protein>
<feature type="transmembrane region" description="Helical" evidence="6">
    <location>
        <begin position="454"/>
        <end position="477"/>
    </location>
</feature>
<dbReference type="SUPFAM" id="SSF103473">
    <property type="entry name" value="MFS general substrate transporter"/>
    <property type="match status" value="1"/>
</dbReference>
<evidence type="ECO:0000256" key="2">
    <source>
        <dbReference type="ARBA" id="ARBA00022692"/>
    </source>
</evidence>
<dbReference type="GO" id="GO:0000329">
    <property type="term" value="C:fungal-type vacuole membrane"/>
    <property type="evidence" value="ECO:0007669"/>
    <property type="project" value="TreeGrafter"/>
</dbReference>
<dbReference type="PANTHER" id="PTHR21576">
    <property type="entry name" value="UNCHARACTERIZED NODULIN-LIKE PROTEIN"/>
    <property type="match status" value="1"/>
</dbReference>
<keyword evidence="2 6" id="KW-0812">Transmembrane</keyword>
<dbReference type="PANTHER" id="PTHR21576:SF160">
    <property type="entry name" value="NODULIN-LIKE DOMAIN-CONTAINING PROTEIN"/>
    <property type="match status" value="1"/>
</dbReference>
<dbReference type="InterPro" id="IPR036259">
    <property type="entry name" value="MFS_trans_sf"/>
</dbReference>
<reference evidence="7 8" key="1">
    <citation type="submission" date="2016-06" db="EMBL/GenBank/DDBJ databases">
        <title>Evolution of pathogenesis and genome organization in the Tremellales.</title>
        <authorList>
            <person name="Cuomo C."/>
            <person name="Litvintseva A."/>
            <person name="Heitman J."/>
            <person name="Chen Y."/>
            <person name="Sun S."/>
            <person name="Springer D."/>
            <person name="Dromer F."/>
            <person name="Young S."/>
            <person name="Zeng Q."/>
            <person name="Chapman S."/>
            <person name="Gujja S."/>
            <person name="Saif S."/>
            <person name="Birren B."/>
        </authorList>
    </citation>
    <scope>NUCLEOTIDE SEQUENCE [LARGE SCALE GENOMIC DNA]</scope>
    <source>
        <strain evidence="7 8">CBS 7118</strain>
    </source>
</reference>
<feature type="transmembrane region" description="Helical" evidence="6">
    <location>
        <begin position="220"/>
        <end position="243"/>
    </location>
</feature>
<feature type="transmembrane region" description="Helical" evidence="6">
    <location>
        <begin position="349"/>
        <end position="377"/>
    </location>
</feature>
<comment type="subcellular location">
    <subcellularLocation>
        <location evidence="1">Membrane</location>
        <topology evidence="1">Multi-pass membrane protein</topology>
    </subcellularLocation>
</comment>
<name>A0A1E3IS44_9TREE</name>